<keyword evidence="7 10" id="KW-0687">Ribonucleoprotein</keyword>
<evidence type="ECO:0000256" key="4">
    <source>
        <dbReference type="ARBA" id="ARBA00022730"/>
    </source>
</evidence>
<dbReference type="Pfam" id="PF00237">
    <property type="entry name" value="Ribosomal_L22"/>
    <property type="match status" value="1"/>
</dbReference>
<dbReference type="InterPro" id="IPR005727">
    <property type="entry name" value="Ribosomal_uL22_bac/chlpt-type"/>
</dbReference>
<evidence type="ECO:0000256" key="11">
    <source>
        <dbReference type="RuleBase" id="RU004005"/>
    </source>
</evidence>
<comment type="similarity">
    <text evidence="2 10 11">Belongs to the universal ribosomal protein uL22 family.</text>
</comment>
<sequence>MKVKAVTSPIPITPRKARLVADLIRGKHVKEAEAILMFTSKSSAPVIFKLLKSAVANAVHNFNFNKDDLFVKEIFVDEGLRLPRLFPRAKGKTDKRKKRMSRVKIFLSSFKKEIQEMQVNGSKE</sequence>
<evidence type="ECO:0000256" key="6">
    <source>
        <dbReference type="ARBA" id="ARBA00022980"/>
    </source>
</evidence>
<accession>A0A4Y5MW41</accession>
<gene>
    <name evidence="14" type="primary">rpl22</name>
    <name evidence="10" type="synonym">rplV</name>
</gene>
<dbReference type="Gene3D" id="3.90.470.10">
    <property type="entry name" value="Ribosomal protein L22/L17"/>
    <property type="match status" value="1"/>
</dbReference>
<evidence type="ECO:0000256" key="12">
    <source>
        <dbReference type="RuleBase" id="RU004006"/>
    </source>
</evidence>
<dbReference type="GO" id="GO:0003735">
    <property type="term" value="F:structural constituent of ribosome"/>
    <property type="evidence" value="ECO:0007669"/>
    <property type="project" value="InterPro"/>
</dbReference>
<dbReference type="SUPFAM" id="SSF54843">
    <property type="entry name" value="Ribosomal protein L22"/>
    <property type="match status" value="1"/>
</dbReference>
<evidence type="ECO:0000256" key="3">
    <source>
        <dbReference type="ARBA" id="ARBA00011838"/>
    </source>
</evidence>
<dbReference type="AlphaFoldDB" id="A0A4Y5MW41"/>
<dbReference type="InterPro" id="IPR036394">
    <property type="entry name" value="Ribosomal_uL22_sf"/>
</dbReference>
<dbReference type="CDD" id="cd00336">
    <property type="entry name" value="Ribosomal_L22"/>
    <property type="match status" value="1"/>
</dbReference>
<dbReference type="InterPro" id="IPR001063">
    <property type="entry name" value="Ribosomal_uL22"/>
</dbReference>
<evidence type="ECO:0000313" key="14">
    <source>
        <dbReference type="EMBL" id="QCW07231.1"/>
    </source>
</evidence>
<keyword evidence="5 10" id="KW-0694">RNA-binding</keyword>
<comment type="function">
    <text evidence="10 13">This protein binds specifically to 23S rRNA; its binding is stimulated by other ribosomal proteins, e.g., L4, L17, and L20. It is important during the early stages of 50S assembly. It makes multiple contacts with different domains of the 23S rRNA in the assembled 50S subunit and ribosome.</text>
</comment>
<evidence type="ECO:0000256" key="8">
    <source>
        <dbReference type="ARBA" id="ARBA00025084"/>
    </source>
</evidence>
<dbReference type="HAMAP" id="MF_01331_B">
    <property type="entry name" value="Ribosomal_uL22_B"/>
    <property type="match status" value="1"/>
</dbReference>
<dbReference type="NCBIfam" id="TIGR01044">
    <property type="entry name" value="rplV_bact"/>
    <property type="match status" value="1"/>
</dbReference>
<comment type="function">
    <text evidence="8">This protein binds specifically to 23S rRNA; its binding is stimulated by other ribosomal proteins, e.g. L4, L17, and L20. It is important during the early stages of 50S assembly. It makes multiple contacts with different domains of the 23S rRNA in the assembled 50S subunit and ribosome.</text>
</comment>
<proteinExistence type="inferred from homology"/>
<evidence type="ECO:0000256" key="2">
    <source>
        <dbReference type="ARBA" id="ARBA00009451"/>
    </source>
</evidence>
<keyword evidence="6 10" id="KW-0689">Ribosomal protein</keyword>
<evidence type="ECO:0000256" key="7">
    <source>
        <dbReference type="ARBA" id="ARBA00023274"/>
    </source>
</evidence>
<dbReference type="InterPro" id="IPR047867">
    <property type="entry name" value="Ribosomal_uL22_bac/org-type"/>
</dbReference>
<keyword evidence="4 10" id="KW-0699">rRNA-binding</keyword>
<organism evidence="14">
    <name type="scientific">'Artemisia vulgaris' phytoplasma</name>
    <dbReference type="NCBI Taxonomy" id="1177237"/>
    <lineage>
        <taxon>Bacteria</taxon>
        <taxon>Bacillati</taxon>
        <taxon>Mycoplasmatota</taxon>
        <taxon>Mollicutes</taxon>
        <taxon>Acholeplasmatales</taxon>
        <taxon>Acholeplasmataceae</taxon>
        <taxon>Candidatus Phytoplasma</taxon>
    </lineage>
</organism>
<evidence type="ECO:0000256" key="9">
    <source>
        <dbReference type="ARBA" id="ARBA00035207"/>
    </source>
</evidence>
<protein>
    <recommendedName>
        <fullName evidence="9 10">Large ribosomal subunit protein uL22</fullName>
    </recommendedName>
</protein>
<evidence type="ECO:0000256" key="10">
    <source>
        <dbReference type="HAMAP-Rule" id="MF_01331"/>
    </source>
</evidence>
<dbReference type="GO" id="GO:0006412">
    <property type="term" value="P:translation"/>
    <property type="evidence" value="ECO:0007669"/>
    <property type="project" value="UniProtKB-UniRule"/>
</dbReference>
<dbReference type="PANTHER" id="PTHR13501:SF8">
    <property type="entry name" value="LARGE RIBOSOMAL SUBUNIT PROTEIN UL22M"/>
    <property type="match status" value="1"/>
</dbReference>
<evidence type="ECO:0000256" key="5">
    <source>
        <dbReference type="ARBA" id="ARBA00022884"/>
    </source>
</evidence>
<dbReference type="EMBL" id="MK814810">
    <property type="protein sequence ID" value="QCW07231.1"/>
    <property type="molecule type" value="Genomic_DNA"/>
</dbReference>
<dbReference type="PANTHER" id="PTHR13501">
    <property type="entry name" value="CHLOROPLAST 50S RIBOSOMAL PROTEIN L22-RELATED"/>
    <property type="match status" value="1"/>
</dbReference>
<dbReference type="GO" id="GO:0019843">
    <property type="term" value="F:rRNA binding"/>
    <property type="evidence" value="ECO:0007669"/>
    <property type="project" value="UniProtKB-UniRule"/>
</dbReference>
<evidence type="ECO:0000256" key="13">
    <source>
        <dbReference type="RuleBase" id="RU004008"/>
    </source>
</evidence>
<name>A0A4Y5MW41_9MOLU</name>
<dbReference type="GO" id="GO:0022625">
    <property type="term" value="C:cytosolic large ribosomal subunit"/>
    <property type="evidence" value="ECO:0007669"/>
    <property type="project" value="TreeGrafter"/>
</dbReference>
<comment type="subunit">
    <text evidence="3 10 12">Part of the 50S ribosomal subunit.</text>
</comment>
<evidence type="ECO:0000256" key="1">
    <source>
        <dbReference type="ARBA" id="ARBA00003478"/>
    </source>
</evidence>
<comment type="function">
    <text evidence="1 10">The globular domain of the protein is located near the polypeptide exit tunnel on the outside of the subunit, while an extended beta-hairpin is found that lines the wall of the exit tunnel in the center of the 70S ribosome.</text>
</comment>
<reference evidence="14" key="1">
    <citation type="submission" date="2019-04" db="EMBL/GenBank/DDBJ databases">
        <title>Detection and identification of subgroup 16SrV-C phytoplasma infecting black alder and mugwort in Poland.</title>
        <authorList>
            <person name="Jurga M."/>
            <person name="Zwolinska A."/>
        </authorList>
    </citation>
    <scope>NUCLEOTIDE SEQUENCE</scope>
    <source>
        <strain evidence="14">MugWB</strain>
    </source>
</reference>